<dbReference type="NCBIfam" id="TIGR00370">
    <property type="entry name" value="5-oxoprolinase subunit PxpB"/>
    <property type="match status" value="1"/>
</dbReference>
<dbReference type="InterPro" id="IPR003833">
    <property type="entry name" value="CT_C_D"/>
</dbReference>
<evidence type="ECO:0000259" key="4">
    <source>
        <dbReference type="SMART" id="SM00796"/>
    </source>
</evidence>
<evidence type="ECO:0000256" key="1">
    <source>
        <dbReference type="ARBA" id="ARBA00022741"/>
    </source>
</evidence>
<dbReference type="Pfam" id="PF02682">
    <property type="entry name" value="CT_C_D"/>
    <property type="match status" value="1"/>
</dbReference>
<dbReference type="InterPro" id="IPR029000">
    <property type="entry name" value="Cyclophilin-like_dom_sf"/>
</dbReference>
<accession>A0A327KPQ5</accession>
<protein>
    <submittedName>
        <fullName evidence="5">Allophanate hydrolase</fullName>
    </submittedName>
</protein>
<dbReference type="AlphaFoldDB" id="A0A327KPQ5"/>
<dbReference type="GO" id="GO:0016787">
    <property type="term" value="F:hydrolase activity"/>
    <property type="evidence" value="ECO:0007669"/>
    <property type="project" value="UniProtKB-KW"/>
</dbReference>
<evidence type="ECO:0000256" key="2">
    <source>
        <dbReference type="ARBA" id="ARBA00022801"/>
    </source>
</evidence>
<dbReference type="SUPFAM" id="SSF160467">
    <property type="entry name" value="PH0987 N-terminal domain-like"/>
    <property type="match status" value="1"/>
</dbReference>
<dbReference type="Gene3D" id="3.30.1360.40">
    <property type="match status" value="1"/>
</dbReference>
<proteinExistence type="predicted"/>
<dbReference type="PANTHER" id="PTHR34698:SF2">
    <property type="entry name" value="5-OXOPROLINASE SUBUNIT B"/>
    <property type="match status" value="1"/>
</dbReference>
<evidence type="ECO:0000313" key="5">
    <source>
        <dbReference type="EMBL" id="RAI40880.1"/>
    </source>
</evidence>
<dbReference type="PANTHER" id="PTHR34698">
    <property type="entry name" value="5-OXOPROLINASE SUBUNIT B"/>
    <property type="match status" value="1"/>
</dbReference>
<keyword evidence="3" id="KW-0067">ATP-binding</keyword>
<keyword evidence="2 5" id="KW-0378">Hydrolase</keyword>
<gene>
    <name evidence="5" type="ORF">CH338_04825</name>
</gene>
<keyword evidence="1" id="KW-0547">Nucleotide-binding</keyword>
<evidence type="ECO:0000313" key="6">
    <source>
        <dbReference type="Proteomes" id="UP000248863"/>
    </source>
</evidence>
<dbReference type="GO" id="GO:0005524">
    <property type="term" value="F:ATP binding"/>
    <property type="evidence" value="ECO:0007669"/>
    <property type="project" value="UniProtKB-KW"/>
</dbReference>
<dbReference type="OrthoDB" id="9778567at2"/>
<name>A0A327KPQ5_9BRAD</name>
<dbReference type="RefSeq" id="WP_111355905.1">
    <property type="nucleotide sequence ID" value="NZ_NHSK01000071.1"/>
</dbReference>
<dbReference type="SUPFAM" id="SSF50891">
    <property type="entry name" value="Cyclophilin-like"/>
    <property type="match status" value="1"/>
</dbReference>
<dbReference type="Proteomes" id="UP000248863">
    <property type="component" value="Unassembled WGS sequence"/>
</dbReference>
<dbReference type="EMBL" id="NPEU01000030">
    <property type="protein sequence ID" value="RAI40880.1"/>
    <property type="molecule type" value="Genomic_DNA"/>
</dbReference>
<organism evidence="5 6">
    <name type="scientific">Rhodoplanes elegans</name>
    <dbReference type="NCBI Taxonomy" id="29408"/>
    <lineage>
        <taxon>Bacteria</taxon>
        <taxon>Pseudomonadati</taxon>
        <taxon>Pseudomonadota</taxon>
        <taxon>Alphaproteobacteria</taxon>
        <taxon>Hyphomicrobiales</taxon>
        <taxon>Nitrobacteraceae</taxon>
        <taxon>Rhodoplanes</taxon>
    </lineage>
</organism>
<comment type="caution">
    <text evidence="5">The sequence shown here is derived from an EMBL/GenBank/DDBJ whole genome shotgun (WGS) entry which is preliminary data.</text>
</comment>
<evidence type="ECO:0000256" key="3">
    <source>
        <dbReference type="ARBA" id="ARBA00022840"/>
    </source>
</evidence>
<reference evidence="5 6" key="1">
    <citation type="submission" date="2017-07" db="EMBL/GenBank/DDBJ databases">
        <title>Draft Genome Sequences of Select Purple Nonsulfur Bacteria.</title>
        <authorList>
            <person name="Lasarre B."/>
            <person name="Mckinlay J.B."/>
        </authorList>
    </citation>
    <scope>NUCLEOTIDE SEQUENCE [LARGE SCALE GENOMIC DNA]</scope>
    <source>
        <strain evidence="5 6">DSM 11907</strain>
    </source>
</reference>
<dbReference type="Gene3D" id="2.40.100.10">
    <property type="entry name" value="Cyclophilin-like"/>
    <property type="match status" value="1"/>
</dbReference>
<dbReference type="SMART" id="SM00796">
    <property type="entry name" value="AHS1"/>
    <property type="match status" value="1"/>
</dbReference>
<sequence length="256" mass="27255">MSNATQHPEPRILASGDTALVVEFGREVDRRVSALVLALTRRLEDAPIAGVVELVPTFRSLMVHYDPLLIAPADLSARLAAMAAGLDAIERPGRLWRLPACYDPAVSPDLADVAAATGLTAAEIAALHSAETYHVYMLGYLPGFPYMGDTPPALRLPRRTDPRVKVPAGSIAIATAMTAVYGIESPGGWNLIGRTPALMWDLRRDPPALLAAGDKVRFEPIGLAEYERLAAQAADGALVLSPEPAPRIDLVPESAT</sequence>
<dbReference type="InterPro" id="IPR010016">
    <property type="entry name" value="PxpB"/>
</dbReference>
<keyword evidence="6" id="KW-1185">Reference proteome</keyword>
<feature type="domain" description="Carboxyltransferase" evidence="4">
    <location>
        <begin position="10"/>
        <end position="210"/>
    </location>
</feature>